<comment type="caution">
    <text evidence="1">The sequence shown here is derived from an EMBL/GenBank/DDBJ whole genome shotgun (WGS) entry which is preliminary data.</text>
</comment>
<dbReference type="EMBL" id="BAAAME010000005">
    <property type="protein sequence ID" value="GAA1749349.1"/>
    <property type="molecule type" value="Genomic_DNA"/>
</dbReference>
<dbReference type="PANTHER" id="PTHR43861:SF1">
    <property type="entry name" value="TRANS-ACONITATE 2-METHYLTRANSFERASE"/>
    <property type="match status" value="1"/>
</dbReference>
<name>A0ABP4W8X2_9ACTN</name>
<gene>
    <name evidence="1" type="ORF">GCM10009710_31690</name>
</gene>
<dbReference type="GO" id="GO:0008168">
    <property type="term" value="F:methyltransferase activity"/>
    <property type="evidence" value="ECO:0007669"/>
    <property type="project" value="UniProtKB-KW"/>
</dbReference>
<dbReference type="InterPro" id="IPR008715">
    <property type="entry name" value="SAM-MeTfrase_NodS-like"/>
</dbReference>
<dbReference type="GO" id="GO:0032259">
    <property type="term" value="P:methylation"/>
    <property type="evidence" value="ECO:0007669"/>
    <property type="project" value="UniProtKB-KW"/>
</dbReference>
<reference evidence="2" key="1">
    <citation type="journal article" date="2019" name="Int. J. Syst. Evol. Microbiol.">
        <title>The Global Catalogue of Microorganisms (GCM) 10K type strain sequencing project: providing services to taxonomists for standard genome sequencing and annotation.</title>
        <authorList>
            <consortium name="The Broad Institute Genomics Platform"/>
            <consortium name="The Broad Institute Genome Sequencing Center for Infectious Disease"/>
            <person name="Wu L."/>
            <person name="Ma J."/>
        </authorList>
    </citation>
    <scope>NUCLEOTIDE SEQUENCE [LARGE SCALE GENOMIC DNA]</scope>
    <source>
        <strain evidence="2">JCM 13518</strain>
    </source>
</reference>
<dbReference type="PANTHER" id="PTHR43861">
    <property type="entry name" value="TRANS-ACONITATE 2-METHYLTRANSFERASE-RELATED"/>
    <property type="match status" value="1"/>
</dbReference>
<evidence type="ECO:0000313" key="1">
    <source>
        <dbReference type="EMBL" id="GAA1749349.1"/>
    </source>
</evidence>
<sequence length="186" mass="20265">MTAAEYFEQMYASSSDPWHLAERPYEQRKYEVTVASLPRGRYRRAFEPGCSIGLLTALLAPRCDELIATDTVAAPLATARAAVPSEHVTFAEATVPDAWPAGELDLVVLSEILYFLSAEDRAGVLARVLESLSPDGHLVLVHWRHPFAEAACTGDHAHAEVAAASGLVTLVQHLEDDFRLEVLGRG</sequence>
<dbReference type="InterPro" id="IPR029063">
    <property type="entry name" value="SAM-dependent_MTases_sf"/>
</dbReference>
<dbReference type="Gene3D" id="3.40.50.150">
    <property type="entry name" value="Vaccinia Virus protein VP39"/>
    <property type="match status" value="1"/>
</dbReference>
<dbReference type="Pfam" id="PF05401">
    <property type="entry name" value="NodS"/>
    <property type="match status" value="1"/>
</dbReference>
<protein>
    <submittedName>
        <fullName evidence="1">SAM-dependent methyltransferase</fullName>
    </submittedName>
</protein>
<proteinExistence type="predicted"/>
<keyword evidence="2" id="KW-1185">Reference proteome</keyword>
<keyword evidence="1" id="KW-0489">Methyltransferase</keyword>
<evidence type="ECO:0000313" key="2">
    <source>
        <dbReference type="Proteomes" id="UP001501057"/>
    </source>
</evidence>
<accession>A0ABP4W8X2</accession>
<keyword evidence="1" id="KW-0808">Transferase</keyword>
<organism evidence="1 2">
    <name type="scientific">Aeromicrobium alkaliterrae</name>
    <dbReference type="NCBI Taxonomy" id="302168"/>
    <lineage>
        <taxon>Bacteria</taxon>
        <taxon>Bacillati</taxon>
        <taxon>Actinomycetota</taxon>
        <taxon>Actinomycetes</taxon>
        <taxon>Propionibacteriales</taxon>
        <taxon>Nocardioidaceae</taxon>
        <taxon>Aeromicrobium</taxon>
    </lineage>
</organism>
<dbReference type="RefSeq" id="WP_344203348.1">
    <property type="nucleotide sequence ID" value="NZ_BAAAME010000005.1"/>
</dbReference>
<dbReference type="SUPFAM" id="SSF53335">
    <property type="entry name" value="S-adenosyl-L-methionine-dependent methyltransferases"/>
    <property type="match status" value="1"/>
</dbReference>
<dbReference type="Proteomes" id="UP001501057">
    <property type="component" value="Unassembled WGS sequence"/>
</dbReference>